<dbReference type="InterPro" id="IPR006612">
    <property type="entry name" value="THAP_Znf"/>
</dbReference>
<dbReference type="OrthoDB" id="6623696at2759"/>
<name>A0A8R2JSA1_ACYPI</name>
<dbReference type="PROSITE" id="PS50950">
    <property type="entry name" value="ZF_THAP"/>
    <property type="match status" value="1"/>
</dbReference>
<evidence type="ECO:0000313" key="8">
    <source>
        <dbReference type="Proteomes" id="UP000007819"/>
    </source>
</evidence>
<keyword evidence="2 5" id="KW-0863">Zinc-finger</keyword>
<evidence type="ECO:0000256" key="2">
    <source>
        <dbReference type="ARBA" id="ARBA00022771"/>
    </source>
</evidence>
<keyword evidence="8" id="KW-1185">Reference proteome</keyword>
<dbReference type="KEGG" id="api:100574815"/>
<organism evidence="7 8">
    <name type="scientific">Acyrthosiphon pisum</name>
    <name type="common">Pea aphid</name>
    <dbReference type="NCBI Taxonomy" id="7029"/>
    <lineage>
        <taxon>Eukaryota</taxon>
        <taxon>Metazoa</taxon>
        <taxon>Ecdysozoa</taxon>
        <taxon>Arthropoda</taxon>
        <taxon>Hexapoda</taxon>
        <taxon>Insecta</taxon>
        <taxon>Pterygota</taxon>
        <taxon>Neoptera</taxon>
        <taxon>Paraneoptera</taxon>
        <taxon>Hemiptera</taxon>
        <taxon>Sternorrhyncha</taxon>
        <taxon>Aphidomorpha</taxon>
        <taxon>Aphidoidea</taxon>
        <taxon>Aphididae</taxon>
        <taxon>Macrosiphini</taxon>
        <taxon>Acyrthosiphon</taxon>
    </lineage>
</organism>
<evidence type="ECO:0000259" key="6">
    <source>
        <dbReference type="PROSITE" id="PS50950"/>
    </source>
</evidence>
<dbReference type="RefSeq" id="XP_029346033.1">
    <property type="nucleotide sequence ID" value="XM_029490173.1"/>
</dbReference>
<keyword evidence="1" id="KW-0479">Metal-binding</keyword>
<dbReference type="GO" id="GO:0003677">
    <property type="term" value="F:DNA binding"/>
    <property type="evidence" value="ECO:0007669"/>
    <property type="project" value="UniProtKB-UniRule"/>
</dbReference>
<evidence type="ECO:0000256" key="5">
    <source>
        <dbReference type="PROSITE-ProRule" id="PRU00309"/>
    </source>
</evidence>
<keyword evidence="3" id="KW-0862">Zinc</keyword>
<dbReference type="Proteomes" id="UP000007819">
    <property type="component" value="Chromosome A2"/>
</dbReference>
<accession>A0A8R2JSA1</accession>
<reference evidence="7" key="2">
    <citation type="submission" date="2022-06" db="UniProtKB">
        <authorList>
            <consortium name="EnsemblMetazoa"/>
        </authorList>
    </citation>
    <scope>IDENTIFICATION</scope>
</reference>
<evidence type="ECO:0000256" key="3">
    <source>
        <dbReference type="ARBA" id="ARBA00022833"/>
    </source>
</evidence>
<dbReference type="GO" id="GO:0008270">
    <property type="term" value="F:zinc ion binding"/>
    <property type="evidence" value="ECO:0007669"/>
    <property type="project" value="UniProtKB-KW"/>
</dbReference>
<dbReference type="GeneID" id="100574815"/>
<evidence type="ECO:0000256" key="1">
    <source>
        <dbReference type="ARBA" id="ARBA00022723"/>
    </source>
</evidence>
<feature type="domain" description="THAP-type" evidence="6">
    <location>
        <begin position="1"/>
        <end position="78"/>
    </location>
</feature>
<dbReference type="EnsemblMetazoa" id="XM_029490173.1">
    <property type="protein sequence ID" value="XP_029346033.1"/>
    <property type="gene ID" value="LOC100574815"/>
</dbReference>
<evidence type="ECO:0000256" key="4">
    <source>
        <dbReference type="ARBA" id="ARBA00023125"/>
    </source>
</evidence>
<dbReference type="Pfam" id="PF05485">
    <property type="entry name" value="THAP"/>
    <property type="match status" value="1"/>
</dbReference>
<evidence type="ECO:0000313" key="7">
    <source>
        <dbReference type="EnsemblMetazoa" id="XP_029346033.1"/>
    </source>
</evidence>
<dbReference type="AlphaFoldDB" id="A0A8R2JSA1"/>
<dbReference type="SUPFAM" id="SSF57716">
    <property type="entry name" value="Glucocorticoid receptor-like (DNA-binding domain)"/>
    <property type="match status" value="1"/>
</dbReference>
<protein>
    <recommendedName>
        <fullName evidence="6">THAP-type domain-containing protein</fullName>
    </recommendedName>
</protein>
<proteinExistence type="predicted"/>
<reference evidence="8" key="1">
    <citation type="submission" date="2010-06" db="EMBL/GenBank/DDBJ databases">
        <authorList>
            <person name="Jiang H."/>
            <person name="Abraham K."/>
            <person name="Ali S."/>
            <person name="Alsbrooks S.L."/>
            <person name="Anim B.N."/>
            <person name="Anosike U.S."/>
            <person name="Attaway T."/>
            <person name="Bandaranaike D.P."/>
            <person name="Battles P.K."/>
            <person name="Bell S.N."/>
            <person name="Bell A.V."/>
            <person name="Beltran B."/>
            <person name="Bickham C."/>
            <person name="Bustamante Y."/>
            <person name="Caleb T."/>
            <person name="Canada A."/>
            <person name="Cardenas V."/>
            <person name="Carter K."/>
            <person name="Chacko J."/>
            <person name="Chandrabose M.N."/>
            <person name="Chavez D."/>
            <person name="Chavez A."/>
            <person name="Chen L."/>
            <person name="Chu H.-S."/>
            <person name="Claassen K.J."/>
            <person name="Cockrell R."/>
            <person name="Collins M."/>
            <person name="Cooper J.A."/>
            <person name="Cree A."/>
            <person name="Curry S.M."/>
            <person name="Da Y."/>
            <person name="Dao M.D."/>
            <person name="Das B."/>
            <person name="Davila M.-L."/>
            <person name="Davy-Carroll L."/>
            <person name="Denson S."/>
            <person name="Dinh H."/>
            <person name="Ebong V.E."/>
            <person name="Edwards J.R."/>
            <person name="Egan A."/>
            <person name="El-Daye J."/>
            <person name="Escobedo L."/>
            <person name="Fernandez S."/>
            <person name="Fernando P.R."/>
            <person name="Flagg N."/>
            <person name="Forbes L.D."/>
            <person name="Fowler R.G."/>
            <person name="Fu Q."/>
            <person name="Gabisi R.A."/>
            <person name="Ganer J."/>
            <person name="Garbino Pronczuk A."/>
            <person name="Garcia R.M."/>
            <person name="Garner T."/>
            <person name="Garrett T.E."/>
            <person name="Gonzalez D.A."/>
            <person name="Hamid H."/>
            <person name="Hawkins E.S."/>
            <person name="Hirani K."/>
            <person name="Hogues M.E."/>
            <person name="Hollins B."/>
            <person name="Hsiao C.-H."/>
            <person name="Jabil R."/>
            <person name="James M.L."/>
            <person name="Jhangiani S.N."/>
            <person name="Johnson B."/>
            <person name="Johnson Q."/>
            <person name="Joshi V."/>
            <person name="Kalu J.B."/>
            <person name="Kam C."/>
            <person name="Kashfia A."/>
            <person name="Keebler J."/>
            <person name="Kisamo H."/>
            <person name="Kovar C.L."/>
            <person name="Lago L.A."/>
            <person name="Lai C.-Y."/>
            <person name="Laidlaw J."/>
            <person name="Lara F."/>
            <person name="Le T.-K."/>
            <person name="Lee S.L."/>
            <person name="Legall F.H."/>
            <person name="Lemon S.J."/>
            <person name="Lewis L.R."/>
            <person name="Li B."/>
            <person name="Liu Y."/>
            <person name="Liu Y.-S."/>
            <person name="Lopez J."/>
            <person name="Lozado R.J."/>
            <person name="Lu J."/>
            <person name="Madu R.C."/>
            <person name="Maheshwari M."/>
            <person name="Maheshwari R."/>
            <person name="Malloy K."/>
            <person name="Martinez E."/>
            <person name="Mathew T."/>
            <person name="Mercado I.C."/>
            <person name="Mercado C."/>
            <person name="Meyer B."/>
            <person name="Montgomery K."/>
            <person name="Morgan M.B."/>
            <person name="Munidasa M."/>
            <person name="Nazareth L.V."/>
            <person name="Nelson J."/>
            <person name="Ng B.M."/>
            <person name="Nguyen N.B."/>
            <person name="Nguyen P.Q."/>
            <person name="Nguyen T."/>
            <person name="Obregon M."/>
            <person name="Okwuonu G.O."/>
            <person name="Onwere C.G."/>
            <person name="Orozco G."/>
            <person name="Parra A."/>
            <person name="Patel S."/>
            <person name="Patil S."/>
            <person name="Perez A."/>
            <person name="Perez Y."/>
            <person name="Pham C."/>
            <person name="Primus E.L."/>
            <person name="Pu L.-L."/>
            <person name="Puazo M."/>
            <person name="Qin X."/>
            <person name="Quiroz J.B."/>
            <person name="Reese J."/>
            <person name="Richards S."/>
            <person name="Rives C.M."/>
            <person name="Robberts R."/>
            <person name="Ruiz S.J."/>
            <person name="Ruiz M.J."/>
            <person name="Santibanez J."/>
            <person name="Schneider B.W."/>
            <person name="Sisson I."/>
            <person name="Smith M."/>
            <person name="Sodergren E."/>
            <person name="Song X.-Z."/>
            <person name="Song B.B."/>
            <person name="Summersgill H."/>
            <person name="Thelus R."/>
            <person name="Thornton R.D."/>
            <person name="Trejos Z.Y."/>
            <person name="Usmani K."/>
            <person name="Vattathil S."/>
            <person name="Villasana D."/>
            <person name="Walker D.L."/>
            <person name="Wang S."/>
            <person name="Wang K."/>
            <person name="White C.S."/>
            <person name="Williams A.C."/>
            <person name="Williamson J."/>
            <person name="Wilson K."/>
            <person name="Woghiren I.O."/>
            <person name="Woodworth J.R."/>
            <person name="Worley K.C."/>
            <person name="Wright R.A."/>
            <person name="Wu W."/>
            <person name="Young L."/>
            <person name="Zhang L."/>
            <person name="Zhang J."/>
            <person name="Zhu Y."/>
            <person name="Muzny D.M."/>
            <person name="Weinstock G."/>
            <person name="Gibbs R.A."/>
        </authorList>
    </citation>
    <scope>NUCLEOTIDE SEQUENCE [LARGE SCALE GENOMIC DNA]</scope>
    <source>
        <strain evidence="8">LSR1</strain>
    </source>
</reference>
<keyword evidence="4 5" id="KW-0238">DNA-binding</keyword>
<sequence length="119" mass="13947">MPKVQQRKKIETFLEYPKIWIVKSKEWLINCGREELCSKSVDNLYNNYYRVCMNHFKANMFSNPEKTRLLISAVPTEFVMHTTITTTSISVDVSTMVDKQINLSSPSTCKFISVFFFIF</sequence>